<sequence>MLANRLQKTFFAAATALSILPGLPQVAQAQSSSDVFGAIAYSRSTKVYASATGLSRQEAERGALYNCQQQSRAKDCSVPLWFKNAWGALAVGSNGAYGTGWGYDTNNPRKGRAIAGRYALQTCKNYGGVNCRVIFTREARYQVIDHGSVLVPANE</sequence>
<organism evidence="3 4">
    <name type="scientific">Nostoc minutum NIES-26</name>
    <dbReference type="NCBI Taxonomy" id="1844469"/>
    <lineage>
        <taxon>Bacteria</taxon>
        <taxon>Bacillati</taxon>
        <taxon>Cyanobacteriota</taxon>
        <taxon>Cyanophyceae</taxon>
        <taxon>Nostocales</taxon>
        <taxon>Nostocaceae</taxon>
        <taxon>Nostoc</taxon>
    </lineage>
</organism>
<evidence type="ECO:0000256" key="1">
    <source>
        <dbReference type="SAM" id="SignalP"/>
    </source>
</evidence>
<proteinExistence type="predicted"/>
<feature type="chain" id="PRO_5017033364" description="DUF4189 domain-containing protein" evidence="1">
    <location>
        <begin position="30"/>
        <end position="155"/>
    </location>
</feature>
<dbReference type="InterPro" id="IPR025240">
    <property type="entry name" value="DUF4189"/>
</dbReference>
<keyword evidence="4" id="KW-1185">Reference proteome</keyword>
<reference evidence="3" key="1">
    <citation type="submission" date="2016-04" db="EMBL/GenBank/DDBJ databases">
        <authorList>
            <person name="Tabuchi Yagui T.R."/>
        </authorList>
    </citation>
    <scope>NUCLEOTIDE SEQUENCE [LARGE SCALE GENOMIC DNA]</scope>
    <source>
        <strain evidence="3">NIES-26</strain>
    </source>
</reference>
<name>A0A367QXK4_9NOSO</name>
<dbReference type="Pfam" id="PF13827">
    <property type="entry name" value="DUF4189"/>
    <property type="match status" value="1"/>
</dbReference>
<dbReference type="AlphaFoldDB" id="A0A367QXK4"/>
<gene>
    <name evidence="3" type="ORF">A6770_24520</name>
</gene>
<evidence type="ECO:0000313" key="3">
    <source>
        <dbReference type="EMBL" id="RCJ28054.1"/>
    </source>
</evidence>
<dbReference type="Proteomes" id="UP000252107">
    <property type="component" value="Unassembled WGS sequence"/>
</dbReference>
<feature type="domain" description="DUF4189" evidence="2">
    <location>
        <begin position="36"/>
        <end position="135"/>
    </location>
</feature>
<protein>
    <recommendedName>
        <fullName evidence="2">DUF4189 domain-containing protein</fullName>
    </recommendedName>
</protein>
<keyword evidence="1" id="KW-0732">Signal</keyword>
<feature type="signal peptide" evidence="1">
    <location>
        <begin position="1"/>
        <end position="29"/>
    </location>
</feature>
<comment type="caution">
    <text evidence="3">The sequence shown here is derived from an EMBL/GenBank/DDBJ whole genome shotgun (WGS) entry which is preliminary data.</text>
</comment>
<dbReference type="EMBL" id="LXQD01000300">
    <property type="protein sequence ID" value="RCJ28054.1"/>
    <property type="molecule type" value="Genomic_DNA"/>
</dbReference>
<accession>A0A367QXK4</accession>
<evidence type="ECO:0000313" key="4">
    <source>
        <dbReference type="Proteomes" id="UP000252107"/>
    </source>
</evidence>
<evidence type="ECO:0000259" key="2">
    <source>
        <dbReference type="Pfam" id="PF13827"/>
    </source>
</evidence>